<dbReference type="InParanoid" id="A0A0H2SF44"/>
<keyword evidence="2" id="KW-0812">Transmembrane</keyword>
<reference evidence="3 4" key="1">
    <citation type="submission" date="2015-04" db="EMBL/GenBank/DDBJ databases">
        <title>Complete genome sequence of Schizopora paradoxa KUC8140, a cosmopolitan wood degrader in East Asia.</title>
        <authorList>
            <consortium name="DOE Joint Genome Institute"/>
            <person name="Min B."/>
            <person name="Park H."/>
            <person name="Jang Y."/>
            <person name="Kim J.-J."/>
            <person name="Kim K.H."/>
            <person name="Pangilinan J."/>
            <person name="Lipzen A."/>
            <person name="Riley R."/>
            <person name="Grigoriev I.V."/>
            <person name="Spatafora J.W."/>
            <person name="Choi I.-G."/>
        </authorList>
    </citation>
    <scope>NUCLEOTIDE SEQUENCE [LARGE SCALE GENOMIC DNA]</scope>
    <source>
        <strain evidence="3 4">KUC8140</strain>
    </source>
</reference>
<dbReference type="AlphaFoldDB" id="A0A0H2SF44"/>
<protein>
    <submittedName>
        <fullName evidence="3">Uncharacterized protein</fullName>
    </submittedName>
</protein>
<keyword evidence="2" id="KW-1133">Transmembrane helix</keyword>
<keyword evidence="4" id="KW-1185">Reference proteome</keyword>
<gene>
    <name evidence="3" type="ORF">SCHPADRAFT_991751</name>
</gene>
<name>A0A0H2SF44_9AGAM</name>
<feature type="transmembrane region" description="Helical" evidence="2">
    <location>
        <begin position="99"/>
        <end position="117"/>
    </location>
</feature>
<feature type="transmembrane region" description="Helical" evidence="2">
    <location>
        <begin position="33"/>
        <end position="56"/>
    </location>
</feature>
<evidence type="ECO:0000313" key="3">
    <source>
        <dbReference type="EMBL" id="KLO20373.1"/>
    </source>
</evidence>
<accession>A0A0H2SF44</accession>
<keyword evidence="2" id="KW-0472">Membrane</keyword>
<dbReference type="EMBL" id="KQ085882">
    <property type="protein sequence ID" value="KLO20373.1"/>
    <property type="molecule type" value="Genomic_DNA"/>
</dbReference>
<sequence length="236" mass="26755">MENINIHPQDLPAFLDPFLDFLAERLPPSLFDAVYVVLSYGLLLISAAFSFLASLPSWKPWDWDAQKILPPLISILAAYYAILSVYRTTGWMVRMTFRLMEWGVILGLIGAGVGWYMGTNGGQGGWFGGDRDGAPAYQRQQRTRGERPRVWEPFGAHEQWQYDEREARREEEGRGAFGVENFLRETFGGNLYDMAGAAAQFLQGVANNNARDGQDAQGAGGRRRQPYRRARDRTRR</sequence>
<dbReference type="OrthoDB" id="2502792at2759"/>
<feature type="region of interest" description="Disordered" evidence="1">
    <location>
        <begin position="209"/>
        <end position="236"/>
    </location>
</feature>
<proteinExistence type="predicted"/>
<feature type="transmembrane region" description="Helical" evidence="2">
    <location>
        <begin position="68"/>
        <end position="87"/>
    </location>
</feature>
<evidence type="ECO:0000256" key="2">
    <source>
        <dbReference type="SAM" id="Phobius"/>
    </source>
</evidence>
<organism evidence="3 4">
    <name type="scientific">Schizopora paradoxa</name>
    <dbReference type="NCBI Taxonomy" id="27342"/>
    <lineage>
        <taxon>Eukaryota</taxon>
        <taxon>Fungi</taxon>
        <taxon>Dikarya</taxon>
        <taxon>Basidiomycota</taxon>
        <taxon>Agaricomycotina</taxon>
        <taxon>Agaricomycetes</taxon>
        <taxon>Hymenochaetales</taxon>
        <taxon>Schizoporaceae</taxon>
        <taxon>Schizopora</taxon>
    </lineage>
</organism>
<feature type="compositionally biased region" description="Basic residues" evidence="1">
    <location>
        <begin position="221"/>
        <end position="236"/>
    </location>
</feature>
<evidence type="ECO:0000256" key="1">
    <source>
        <dbReference type="SAM" id="MobiDB-lite"/>
    </source>
</evidence>
<dbReference type="Proteomes" id="UP000053477">
    <property type="component" value="Unassembled WGS sequence"/>
</dbReference>
<evidence type="ECO:0000313" key="4">
    <source>
        <dbReference type="Proteomes" id="UP000053477"/>
    </source>
</evidence>